<feature type="domain" description="DUF218" evidence="2">
    <location>
        <begin position="60"/>
        <end position="199"/>
    </location>
</feature>
<dbReference type="GO" id="GO:0000270">
    <property type="term" value="P:peptidoglycan metabolic process"/>
    <property type="evidence" value="ECO:0007669"/>
    <property type="project" value="TreeGrafter"/>
</dbReference>
<dbReference type="InterPro" id="IPR051599">
    <property type="entry name" value="Cell_Envelope_Assoc"/>
</dbReference>
<reference evidence="3" key="2">
    <citation type="submission" date="2020-09" db="EMBL/GenBank/DDBJ databases">
        <authorList>
            <person name="Sun Q."/>
            <person name="Sedlacek I."/>
        </authorList>
    </citation>
    <scope>NUCLEOTIDE SEQUENCE</scope>
    <source>
        <strain evidence="3">CCM 7684</strain>
    </source>
</reference>
<sequence length="228" mass="24952">MTESVTHKRRKRHRRRRGFLRRAVDGIVGVFAVVGLAAVLGFIFFTTKVAEVPSSNIKADAIVALTGGQDRLADAFDLLRQKRATRMLISGVHPTTNPRELERVLPGSGPLLGCCVDLDHQALTTAGNALATKLWVETHGYKSVILVTSGWHMPRAQAELSRSLPGVQVIPYPVVTGRFRDGTWWQDSETLTTVIGEYIKYVAALAHVRIAPRIATEAADVARAGHDL</sequence>
<proteinExistence type="predicted"/>
<keyword evidence="1" id="KW-0812">Transmembrane</keyword>
<comment type="caution">
    <text evidence="3">The sequence shown here is derived from an EMBL/GenBank/DDBJ whole genome shotgun (WGS) entry which is preliminary data.</text>
</comment>
<evidence type="ECO:0000313" key="3">
    <source>
        <dbReference type="EMBL" id="GGE51105.1"/>
    </source>
</evidence>
<keyword evidence="1" id="KW-0472">Membrane</keyword>
<evidence type="ECO:0000259" key="2">
    <source>
        <dbReference type="Pfam" id="PF02698"/>
    </source>
</evidence>
<dbReference type="PANTHER" id="PTHR30336">
    <property type="entry name" value="INNER MEMBRANE PROTEIN, PROBABLE PERMEASE"/>
    <property type="match status" value="1"/>
</dbReference>
<feature type="transmembrane region" description="Helical" evidence="1">
    <location>
        <begin position="20"/>
        <end position="45"/>
    </location>
</feature>
<evidence type="ECO:0000313" key="4">
    <source>
        <dbReference type="Proteomes" id="UP000602745"/>
    </source>
</evidence>
<dbReference type="AlphaFoldDB" id="A0A8J2YKS4"/>
<dbReference type="GO" id="GO:0043164">
    <property type="term" value="P:Gram-negative-bacterium-type cell wall biogenesis"/>
    <property type="evidence" value="ECO:0007669"/>
    <property type="project" value="TreeGrafter"/>
</dbReference>
<dbReference type="Pfam" id="PF02698">
    <property type="entry name" value="DUF218"/>
    <property type="match status" value="1"/>
</dbReference>
<dbReference type="CDD" id="cd06259">
    <property type="entry name" value="YdcF-like"/>
    <property type="match status" value="1"/>
</dbReference>
<dbReference type="Proteomes" id="UP000602745">
    <property type="component" value="Unassembled WGS sequence"/>
</dbReference>
<protein>
    <recommendedName>
        <fullName evidence="2">DUF218 domain-containing protein</fullName>
    </recommendedName>
</protein>
<keyword evidence="4" id="KW-1185">Reference proteome</keyword>
<accession>A0A8J2YKS4</accession>
<dbReference type="GO" id="GO:0005886">
    <property type="term" value="C:plasma membrane"/>
    <property type="evidence" value="ECO:0007669"/>
    <property type="project" value="TreeGrafter"/>
</dbReference>
<name>A0A8J2YKS4_9RHOB</name>
<gene>
    <name evidence="3" type="ORF">GCM10007276_30160</name>
</gene>
<evidence type="ECO:0000256" key="1">
    <source>
        <dbReference type="SAM" id="Phobius"/>
    </source>
</evidence>
<dbReference type="EMBL" id="BMCP01000004">
    <property type="protein sequence ID" value="GGE51105.1"/>
    <property type="molecule type" value="Genomic_DNA"/>
</dbReference>
<keyword evidence="1" id="KW-1133">Transmembrane helix</keyword>
<reference evidence="3" key="1">
    <citation type="journal article" date="2014" name="Int. J. Syst. Evol. Microbiol.">
        <title>Complete genome sequence of Corynebacterium casei LMG S-19264T (=DSM 44701T), isolated from a smear-ripened cheese.</title>
        <authorList>
            <consortium name="US DOE Joint Genome Institute (JGI-PGF)"/>
            <person name="Walter F."/>
            <person name="Albersmeier A."/>
            <person name="Kalinowski J."/>
            <person name="Ruckert C."/>
        </authorList>
    </citation>
    <scope>NUCLEOTIDE SEQUENCE</scope>
    <source>
        <strain evidence="3">CCM 7684</strain>
    </source>
</reference>
<dbReference type="RefSeq" id="WP_188410632.1">
    <property type="nucleotide sequence ID" value="NZ_BMCP01000004.1"/>
</dbReference>
<dbReference type="InterPro" id="IPR003848">
    <property type="entry name" value="DUF218"/>
</dbReference>
<organism evidence="3 4">
    <name type="scientific">Agaricicola taiwanensis</name>
    <dbReference type="NCBI Taxonomy" id="591372"/>
    <lineage>
        <taxon>Bacteria</taxon>
        <taxon>Pseudomonadati</taxon>
        <taxon>Pseudomonadota</taxon>
        <taxon>Alphaproteobacteria</taxon>
        <taxon>Rhodobacterales</taxon>
        <taxon>Paracoccaceae</taxon>
        <taxon>Agaricicola</taxon>
    </lineage>
</organism>
<dbReference type="PANTHER" id="PTHR30336:SF4">
    <property type="entry name" value="ENVELOPE BIOGENESIS FACTOR ELYC"/>
    <property type="match status" value="1"/>
</dbReference>